<protein>
    <submittedName>
        <fullName evidence="1">Uncharacterized protein</fullName>
    </submittedName>
</protein>
<evidence type="ECO:0000313" key="2">
    <source>
        <dbReference type="Proteomes" id="UP001153332"/>
    </source>
</evidence>
<name>A0ACC2JLZ6_9PEZI</name>
<accession>A0ACC2JLZ6</accession>
<keyword evidence="2" id="KW-1185">Reference proteome</keyword>
<sequence length="293" mass="33323">MVSTNPTHSSPSICDRASDVVFEGYERHTNENSIVRLSLAAEDVHGHNELRIYKQSVLPIAFSGLEGSTVGDFPNPLSSGQETGSRQNDVIYFDYATMEQLELYQTSPLQQVAGIQTVAAHWRSFRTEEKLKESLAAIYSQLRNINRIVIAVDHHRQRGPSDTADHCTSSPLGIYDMPHDTLLEYERETVNWCAIGRQIQQTIRDRAFWDECNSRYALEQIPSIGMNPPRIPQIYLARFSSAGDRERDLRLPTQLPSLVRDLAPDQADLEELWSPEQPEHPVFVDYSLRDLLD</sequence>
<reference evidence="1" key="1">
    <citation type="submission" date="2022-12" db="EMBL/GenBank/DDBJ databases">
        <title>Genome Sequence of Lasiodiplodia mahajangana.</title>
        <authorList>
            <person name="Buettner E."/>
        </authorList>
    </citation>
    <scope>NUCLEOTIDE SEQUENCE</scope>
    <source>
        <strain evidence="1">VT137</strain>
    </source>
</reference>
<dbReference type="Proteomes" id="UP001153332">
    <property type="component" value="Unassembled WGS sequence"/>
</dbReference>
<proteinExistence type="predicted"/>
<dbReference type="EMBL" id="JAPUUL010001035">
    <property type="protein sequence ID" value="KAJ8128541.1"/>
    <property type="molecule type" value="Genomic_DNA"/>
</dbReference>
<gene>
    <name evidence="1" type="ORF">O1611_g5092</name>
</gene>
<evidence type="ECO:0000313" key="1">
    <source>
        <dbReference type="EMBL" id="KAJ8128541.1"/>
    </source>
</evidence>
<comment type="caution">
    <text evidence="1">The sequence shown here is derived from an EMBL/GenBank/DDBJ whole genome shotgun (WGS) entry which is preliminary data.</text>
</comment>
<organism evidence="1 2">
    <name type="scientific">Lasiodiplodia mahajangana</name>
    <dbReference type="NCBI Taxonomy" id="1108764"/>
    <lineage>
        <taxon>Eukaryota</taxon>
        <taxon>Fungi</taxon>
        <taxon>Dikarya</taxon>
        <taxon>Ascomycota</taxon>
        <taxon>Pezizomycotina</taxon>
        <taxon>Dothideomycetes</taxon>
        <taxon>Dothideomycetes incertae sedis</taxon>
        <taxon>Botryosphaeriales</taxon>
        <taxon>Botryosphaeriaceae</taxon>
        <taxon>Lasiodiplodia</taxon>
    </lineage>
</organism>